<reference evidence="2" key="2">
    <citation type="submission" date="2014-06" db="EMBL/GenBank/DDBJ databases">
        <authorList>
            <person name="Hu T."/>
            <person name="Eisen M.B."/>
            <person name="Thornton K.R."/>
            <person name="Andolfatto P."/>
        </authorList>
    </citation>
    <scope>NUCLEOTIDE SEQUENCE</scope>
    <source>
        <strain evidence="2">W501</strain>
    </source>
</reference>
<reference evidence="2" key="3">
    <citation type="submission" date="2015-04" db="EMBL/GenBank/DDBJ databases">
        <authorList>
            <consortium name="FlyBase"/>
        </authorList>
    </citation>
    <scope>NUCLEOTIDE SEQUENCE</scope>
    <source>
        <strain evidence="2">W501</strain>
    </source>
</reference>
<accession>A0A0J9R0S0</accession>
<gene>
    <name evidence="2" type="primary">Dsim\GD23770</name>
    <name evidence="2" type="ORF">Dsimw501_GD23770</name>
</gene>
<proteinExistence type="predicted"/>
<evidence type="ECO:0000313" key="2">
    <source>
        <dbReference type="EMBL" id="KMY89738.1"/>
    </source>
</evidence>
<organism evidence="2">
    <name type="scientific">Drosophila simulans</name>
    <name type="common">Fruit fly</name>
    <dbReference type="NCBI Taxonomy" id="7240"/>
    <lineage>
        <taxon>Eukaryota</taxon>
        <taxon>Metazoa</taxon>
        <taxon>Ecdysozoa</taxon>
        <taxon>Arthropoda</taxon>
        <taxon>Hexapoda</taxon>
        <taxon>Insecta</taxon>
        <taxon>Pterygota</taxon>
        <taxon>Neoptera</taxon>
        <taxon>Endopterygota</taxon>
        <taxon>Diptera</taxon>
        <taxon>Brachycera</taxon>
        <taxon>Muscomorpha</taxon>
        <taxon>Ephydroidea</taxon>
        <taxon>Drosophilidae</taxon>
        <taxon>Drosophila</taxon>
        <taxon>Sophophora</taxon>
    </lineage>
</organism>
<evidence type="ECO:0008006" key="3">
    <source>
        <dbReference type="Google" id="ProtNLM"/>
    </source>
</evidence>
<dbReference type="EMBL" id="CM002910">
    <property type="protein sequence ID" value="KMY89738.1"/>
    <property type="molecule type" value="Genomic_DNA"/>
</dbReference>
<dbReference type="PANTHER" id="PTHR21112">
    <property type="entry name" value="CHEMOSENSORY PROTEIN A 29A-RELATED"/>
    <property type="match status" value="1"/>
</dbReference>
<dbReference type="PANTHER" id="PTHR21112:SF0">
    <property type="entry name" value="CHEMOSENSORY PROTEIN A 29A-RELATED"/>
    <property type="match status" value="1"/>
</dbReference>
<dbReference type="Pfam" id="PF06477">
    <property type="entry name" value="DUF1091"/>
    <property type="match status" value="1"/>
</dbReference>
<sequence>MQTFKLYILLTLLGNVYMLIPKTYEARHVSWNSTGSILDFRVRLLGRDRRVNGSLIITEDMDNKHYTISAQTFNDFDGSGSYKQTPYSIAEQSICQAVRYFWIFFKNTFKYGVNTDCPFVLNPCPIPKGDYYIKDSVLKTDDWPVIMPRGFLKGVATFKKDGEVISIQEVVIHIVDRL</sequence>
<feature type="signal peptide" evidence="1">
    <location>
        <begin position="1"/>
        <end position="18"/>
    </location>
</feature>
<evidence type="ECO:0000256" key="1">
    <source>
        <dbReference type="SAM" id="SignalP"/>
    </source>
</evidence>
<dbReference type="InterPro" id="IPR010512">
    <property type="entry name" value="DUF1091"/>
</dbReference>
<dbReference type="KEGG" id="dsi:Dsimw501_GD23770"/>
<reference evidence="2" key="1">
    <citation type="journal article" date="2013" name="Genome Res.">
        <title>A second-generation assembly of the Drosophila simulans genome provides new insights into patterns of lineage-specific divergence.</title>
        <authorList>
            <person name="Hu T.T."/>
            <person name="Eisen M.B."/>
            <person name="Thornton K.R."/>
            <person name="Andolfatto P."/>
        </authorList>
    </citation>
    <scope>NUCLEOTIDE SEQUENCE [LARGE SCALE GENOMIC DNA]</scope>
    <source>
        <strain evidence="2">W501</strain>
    </source>
</reference>
<protein>
    <recommendedName>
        <fullName evidence="3">MD-2-related lipid-recognition domain-containing protein</fullName>
    </recommendedName>
</protein>
<dbReference type="Proteomes" id="UP000035880">
    <property type="component" value="Chromosome 2L"/>
</dbReference>
<dbReference type="OrthoDB" id="7851871at2759"/>
<dbReference type="AlphaFoldDB" id="A0A0J9R0S0"/>
<dbReference type="Bgee" id="FBgn0195142">
    <property type="expression patterns" value="Expressed in adult organism"/>
</dbReference>
<name>A0A0J9R0S0_DROSI</name>
<keyword evidence="1" id="KW-0732">Signal</keyword>
<feature type="chain" id="PRO_5005320974" description="MD-2-related lipid-recognition domain-containing protein" evidence="1">
    <location>
        <begin position="19"/>
        <end position="178"/>
    </location>
</feature>